<dbReference type="Proteomes" id="UP001042704">
    <property type="component" value="Chromosome"/>
</dbReference>
<name>A0A8A3S6Y3_9EURY</name>
<gene>
    <name evidence="3" type="ORF">RJ40_11295</name>
</gene>
<dbReference type="RefSeq" id="WP_265580968.1">
    <property type="nucleotide sequence ID" value="NZ_CP036172.1"/>
</dbReference>
<evidence type="ECO:0000256" key="1">
    <source>
        <dbReference type="SAM" id="MobiDB-lite"/>
    </source>
</evidence>
<feature type="region of interest" description="Disordered" evidence="1">
    <location>
        <begin position="155"/>
        <end position="214"/>
    </location>
</feature>
<feature type="transmembrane region" description="Helical" evidence="2">
    <location>
        <begin position="216"/>
        <end position="234"/>
    </location>
</feature>
<evidence type="ECO:0000256" key="2">
    <source>
        <dbReference type="SAM" id="Phobius"/>
    </source>
</evidence>
<dbReference type="PROSITE" id="PS51257">
    <property type="entry name" value="PROKAR_LIPOPROTEIN"/>
    <property type="match status" value="1"/>
</dbReference>
<dbReference type="EMBL" id="CP036172">
    <property type="protein sequence ID" value="QSZ68037.1"/>
    <property type="molecule type" value="Genomic_DNA"/>
</dbReference>
<keyword evidence="2" id="KW-0812">Transmembrane</keyword>
<evidence type="ECO:0008006" key="5">
    <source>
        <dbReference type="Google" id="ProtNLM"/>
    </source>
</evidence>
<evidence type="ECO:0000313" key="4">
    <source>
        <dbReference type="Proteomes" id="UP001042704"/>
    </source>
</evidence>
<organism evidence="3 4">
    <name type="scientific">Methanofollis aquaemaris</name>
    <dbReference type="NCBI Taxonomy" id="126734"/>
    <lineage>
        <taxon>Archaea</taxon>
        <taxon>Methanobacteriati</taxon>
        <taxon>Methanobacteriota</taxon>
        <taxon>Stenosarchaea group</taxon>
        <taxon>Methanomicrobia</taxon>
        <taxon>Methanomicrobiales</taxon>
        <taxon>Methanomicrobiaceae</taxon>
        <taxon>Methanofollis</taxon>
    </lineage>
</organism>
<evidence type="ECO:0000313" key="3">
    <source>
        <dbReference type="EMBL" id="QSZ68037.1"/>
    </source>
</evidence>
<keyword evidence="2" id="KW-0472">Membrane</keyword>
<dbReference type="GeneID" id="76424959"/>
<keyword evidence="4" id="KW-1185">Reference proteome</keyword>
<sequence length="240" mass="24149">MKGLGYVIWLIAIVGLVAACQAAPELRVGDPGNVPVGGSIEIPITLEGAENGLSGYNLTVTLSDPACAEISAVSFPAWAPLHRGGAVPAGATWIEGVDLGDRAEGNGTSVALGTITLRGIRGGPTDLVIAPVRVQDDTGTSYQISEVKTGLMIGSASESQSGSSGNSGSSGSSSVPAAAVTTPQPTPTEESTQTVTTSEVPSTATGTPEETTPAQGASPFLIVLMIAALIFGFITREKKE</sequence>
<accession>A0A8A3S6Y3</accession>
<reference evidence="3" key="2">
    <citation type="submission" date="2019-02" db="EMBL/GenBank/DDBJ databases">
        <authorList>
            <person name="Chen S.-C."/>
            <person name="Chien H.-H."/>
            <person name="Lai M.-C."/>
        </authorList>
    </citation>
    <scope>NUCLEOTIDE SEQUENCE</scope>
    <source>
        <strain evidence="3">N2F9704</strain>
    </source>
</reference>
<protein>
    <recommendedName>
        <fullName evidence="5">Cohesin domain-containing protein</fullName>
    </recommendedName>
</protein>
<reference evidence="3" key="1">
    <citation type="journal article" date="2001" name="Int. J. Syst. Evol. Microbiol.">
        <title>Methanofollis aquaemaris sp. nov., a methanogen isolated from an aquaculture fish pond.</title>
        <authorList>
            <person name="Lai M.C."/>
            <person name="Chen S.C."/>
        </authorList>
    </citation>
    <scope>NUCLEOTIDE SEQUENCE</scope>
    <source>
        <strain evidence="3">N2F9704</strain>
    </source>
</reference>
<proteinExistence type="predicted"/>
<keyword evidence="2" id="KW-1133">Transmembrane helix</keyword>
<dbReference type="KEGG" id="maqe:RJ40_11295"/>
<dbReference type="AlphaFoldDB" id="A0A8A3S6Y3"/>